<evidence type="ECO:0008006" key="5">
    <source>
        <dbReference type="Google" id="ProtNLM"/>
    </source>
</evidence>
<feature type="transmembrane region" description="Helical" evidence="2">
    <location>
        <begin position="57"/>
        <end position="76"/>
    </location>
</feature>
<feature type="compositionally biased region" description="Basic and acidic residues" evidence="1">
    <location>
        <begin position="335"/>
        <end position="349"/>
    </location>
</feature>
<evidence type="ECO:0000313" key="3">
    <source>
        <dbReference type="EMBL" id="KEK16582.1"/>
    </source>
</evidence>
<comment type="caution">
    <text evidence="3">The sequence shown here is derived from an EMBL/GenBank/DDBJ whole genome shotgun (WGS) entry which is preliminary data.</text>
</comment>
<proteinExistence type="predicted"/>
<feature type="transmembrane region" description="Helical" evidence="2">
    <location>
        <begin position="82"/>
        <end position="102"/>
    </location>
</feature>
<gene>
    <name evidence="3" type="ORF">LR3_10245</name>
</gene>
<organism evidence="3 4">
    <name type="scientific">Limosilactobacillus reuteri</name>
    <name type="common">Lactobacillus reuteri</name>
    <dbReference type="NCBI Taxonomy" id="1598"/>
    <lineage>
        <taxon>Bacteria</taxon>
        <taxon>Bacillati</taxon>
        <taxon>Bacillota</taxon>
        <taxon>Bacilli</taxon>
        <taxon>Lactobacillales</taxon>
        <taxon>Lactobacillaceae</taxon>
        <taxon>Limosilactobacillus</taxon>
    </lineage>
</organism>
<feature type="transmembrane region" description="Helical" evidence="2">
    <location>
        <begin position="138"/>
        <end position="160"/>
    </location>
</feature>
<feature type="region of interest" description="Disordered" evidence="1">
    <location>
        <begin position="325"/>
        <end position="349"/>
    </location>
</feature>
<dbReference type="PATRIC" id="fig|1598.90.peg.171"/>
<keyword evidence="2" id="KW-0812">Transmembrane</keyword>
<dbReference type="EMBL" id="JOSX01000004">
    <property type="protein sequence ID" value="KEK16582.1"/>
    <property type="molecule type" value="Genomic_DNA"/>
</dbReference>
<evidence type="ECO:0000256" key="2">
    <source>
        <dbReference type="SAM" id="Phobius"/>
    </source>
</evidence>
<dbReference type="Proteomes" id="UP000027731">
    <property type="component" value="Unassembled WGS sequence"/>
</dbReference>
<feature type="transmembrane region" description="Helical" evidence="2">
    <location>
        <begin position="29"/>
        <end position="50"/>
    </location>
</feature>
<feature type="transmembrane region" description="Helical" evidence="2">
    <location>
        <begin position="166"/>
        <end position="186"/>
    </location>
</feature>
<feature type="transmembrane region" description="Helical" evidence="2">
    <location>
        <begin position="261"/>
        <end position="289"/>
    </location>
</feature>
<feature type="transmembrane region" description="Helical" evidence="2">
    <location>
        <begin position="228"/>
        <end position="255"/>
    </location>
</feature>
<name>A0A073JS17_LIMRT</name>
<accession>A0A073JS17</accession>
<reference evidence="3 4" key="1">
    <citation type="submission" date="2014-06" db="EMBL/GenBank/DDBJ databases">
        <title>Genetic determinant of reutericyclin biosynthesis of Lactobacillus reuteri.</title>
        <authorList>
            <person name="Lin X."/>
            <person name="Duar R."/>
            <person name="Walter J."/>
            <person name="Gaenzle M."/>
        </authorList>
    </citation>
    <scope>NUCLEOTIDE SEQUENCE [LARGE SCALE GENOMIC DNA]</scope>
    <source>
        <strain evidence="3 4">LTH2584</strain>
    </source>
</reference>
<sequence length="349" mass="40040">MKMEKQRTLPMKEFFASLKELVKPNYLKAMWPVAGVSIIFIALVAILALLNSNIAASLSMTMMMVMYGMASPVAILFSLLEIVGIVAIIAALAFFYTFFGVATQYTYQDRMTHPEQPVSAGSIWMHYKHLRKNQVWRIVLYIGLFTFLWSLPLNIVNALLLPRLSGVAAVYTGWAIRILNDIVVLWKSIEYSQSYFLYREKQPQFLGQSMRYALTASRRFMTGRKWNYFAILFVLEFLPIFIWTLIFGGLAFYGVYTATYVLTYIGIVLVIVGISCYLPVVYAILALYYNKARAGMEMDVLFKDTFKPVAELTGEAYVHEVYVEKQPKKQPSPTVKRDDEKKHEAKKDE</sequence>
<dbReference type="AlphaFoldDB" id="A0A073JS17"/>
<protein>
    <recommendedName>
        <fullName evidence="5">DUF975 family protein</fullName>
    </recommendedName>
</protein>
<evidence type="ECO:0000313" key="4">
    <source>
        <dbReference type="Proteomes" id="UP000027731"/>
    </source>
</evidence>
<keyword evidence="2" id="KW-0472">Membrane</keyword>
<evidence type="ECO:0000256" key="1">
    <source>
        <dbReference type="SAM" id="MobiDB-lite"/>
    </source>
</evidence>
<keyword evidence="2" id="KW-1133">Transmembrane helix</keyword>